<dbReference type="InterPro" id="IPR000727">
    <property type="entry name" value="T_SNARE_dom"/>
</dbReference>
<dbReference type="Pfam" id="PF00787">
    <property type="entry name" value="PX"/>
    <property type="match status" value="1"/>
</dbReference>
<dbReference type="InterPro" id="IPR036871">
    <property type="entry name" value="PX_dom_sf"/>
</dbReference>
<sequence>MSELRVGVEINTVQIVKRSYALYRIDLILNRPDGEKRPYHAFRRFSEFIKLRQDLESEMGSELPYELPPRILGGWLKPSGSCDPDVIELRKKELTRFLNDLLNDSFDSRWKRSPYVCHFLQLPSSWEDLKPRGRNSAFRDLEGSDTSNSADLKDPQRWLEELRNCKILLAEAARDHSAATKIGIQLRLRIQNLEVSLKNIAREQLVGASEIKRRHNLLSGLKTDLNEKLVKTNSNAFDATTSLVGPNEEETHHDRPLLGRKIGETSQTLGLNDQDLLQLHKDTTQQQDLELEQLRKIILNQKQLSLSMNQELTQQNELLDLMSGEVESTANKLRMANRGAKRFNDN</sequence>
<evidence type="ECO:0000259" key="1">
    <source>
        <dbReference type="PROSITE" id="PS50192"/>
    </source>
</evidence>
<reference evidence="4" key="1">
    <citation type="submission" date="2016-03" db="EMBL/GenBank/DDBJ databases">
        <authorList>
            <person name="Devillers Hugo."/>
        </authorList>
    </citation>
    <scope>NUCLEOTIDE SEQUENCE [LARGE SCALE GENOMIC DNA]</scope>
</reference>
<dbReference type="AlphaFoldDB" id="A0A1G4KJ98"/>
<dbReference type="Gene3D" id="3.30.1520.10">
    <property type="entry name" value="Phox-like domain"/>
    <property type="match status" value="1"/>
</dbReference>
<dbReference type="Proteomes" id="UP000191144">
    <property type="component" value="Chromosome H"/>
</dbReference>
<evidence type="ECO:0000313" key="3">
    <source>
        <dbReference type="EMBL" id="SCV04607.1"/>
    </source>
</evidence>
<keyword evidence="4" id="KW-1185">Reference proteome</keyword>
<dbReference type="SMART" id="SM00312">
    <property type="entry name" value="PX"/>
    <property type="match status" value="1"/>
</dbReference>
<accession>A0A1G4KJ98</accession>
<feature type="domain" description="T-SNARE coiled-coil homology" evidence="1">
    <location>
        <begin position="281"/>
        <end position="343"/>
    </location>
</feature>
<dbReference type="CDD" id="cd06897">
    <property type="entry name" value="PX_SNARE"/>
    <property type="match status" value="1"/>
</dbReference>
<dbReference type="SUPFAM" id="SSF64268">
    <property type="entry name" value="PX domain"/>
    <property type="match status" value="1"/>
</dbReference>
<dbReference type="InterPro" id="IPR001683">
    <property type="entry name" value="PX_dom"/>
</dbReference>
<dbReference type="PROSITE" id="PS50192">
    <property type="entry name" value="T_SNARE"/>
    <property type="match status" value="1"/>
</dbReference>
<dbReference type="OrthoDB" id="428895at2759"/>
<dbReference type="PROSITE" id="PS50195">
    <property type="entry name" value="PX"/>
    <property type="match status" value="1"/>
</dbReference>
<evidence type="ECO:0000313" key="4">
    <source>
        <dbReference type="Proteomes" id="UP000191144"/>
    </source>
</evidence>
<dbReference type="EMBL" id="LT598480">
    <property type="protein sequence ID" value="SCV04607.1"/>
    <property type="molecule type" value="Genomic_DNA"/>
</dbReference>
<name>A0A1G4KJ98_9SACH</name>
<proteinExistence type="predicted"/>
<dbReference type="SUPFAM" id="SSF58038">
    <property type="entry name" value="SNARE fusion complex"/>
    <property type="match status" value="1"/>
</dbReference>
<evidence type="ECO:0000259" key="2">
    <source>
        <dbReference type="PROSITE" id="PS50195"/>
    </source>
</evidence>
<feature type="domain" description="PX" evidence="2">
    <location>
        <begin position="1"/>
        <end position="127"/>
    </location>
</feature>
<dbReference type="Gene3D" id="1.20.5.110">
    <property type="match status" value="1"/>
</dbReference>
<dbReference type="SMART" id="SM00397">
    <property type="entry name" value="t_SNARE"/>
    <property type="match status" value="1"/>
</dbReference>
<gene>
    <name evidence="3" type="ORF">LAME_0H19768G</name>
</gene>
<organism evidence="3 4">
    <name type="scientific">Lachancea meyersii CBS 8951</name>
    <dbReference type="NCBI Taxonomy" id="1266667"/>
    <lineage>
        <taxon>Eukaryota</taxon>
        <taxon>Fungi</taxon>
        <taxon>Dikarya</taxon>
        <taxon>Ascomycota</taxon>
        <taxon>Saccharomycotina</taxon>
        <taxon>Saccharomycetes</taxon>
        <taxon>Saccharomycetales</taxon>
        <taxon>Saccharomycetaceae</taxon>
        <taxon>Lachancea</taxon>
    </lineage>
</organism>
<dbReference type="CDD" id="cd15858">
    <property type="entry name" value="SNARE_VAM7"/>
    <property type="match status" value="1"/>
</dbReference>
<dbReference type="GO" id="GO:0035091">
    <property type="term" value="F:phosphatidylinositol binding"/>
    <property type="evidence" value="ECO:0007669"/>
    <property type="project" value="InterPro"/>
</dbReference>
<protein>
    <submittedName>
        <fullName evidence="3">LAME_0H19768g1_1</fullName>
    </submittedName>
</protein>